<evidence type="ECO:0000313" key="1">
    <source>
        <dbReference type="EMBL" id="ETS04813.1"/>
    </source>
</evidence>
<reference evidence="2" key="1">
    <citation type="journal article" date="2013" name="Ind. Biotechnol.">
        <title>Comparative genomics analysis of Trichoderma reesei strains.</title>
        <authorList>
            <person name="Koike H."/>
            <person name="Aerts A."/>
            <person name="LaButti K."/>
            <person name="Grigoriev I.V."/>
            <person name="Baker S.E."/>
        </authorList>
    </citation>
    <scope>NUCLEOTIDE SEQUENCE [LARGE SCALE GENOMIC DNA]</scope>
    <source>
        <strain evidence="2">ATCC 56765 / BCRC 32924 / NRRL 11460 / Rut C-30</strain>
    </source>
</reference>
<dbReference type="KEGG" id="trr:M419DRAFT_122428"/>
<dbReference type="EMBL" id="KI911141">
    <property type="protein sequence ID" value="ETS04813.1"/>
    <property type="molecule type" value="Genomic_DNA"/>
</dbReference>
<proteinExistence type="predicted"/>
<sequence length="71" mass="8378">MPSKYTLLGNCTFFPPFVSQKDGIIKRTRSEIPSPQRNLFSFLKHNIEIKEKKESLLQERNGRRERKKVSV</sequence>
<dbReference type="AlphaFoldDB" id="A0A024SHP0"/>
<protein>
    <submittedName>
        <fullName evidence="1">Uncharacterized protein</fullName>
    </submittedName>
</protein>
<evidence type="ECO:0000313" key="2">
    <source>
        <dbReference type="Proteomes" id="UP000024376"/>
    </source>
</evidence>
<accession>A0A024SHP0</accession>
<organism evidence="1 2">
    <name type="scientific">Hypocrea jecorina (strain ATCC 56765 / BCRC 32924 / NRRL 11460 / Rut C-30)</name>
    <name type="common">Trichoderma reesei</name>
    <dbReference type="NCBI Taxonomy" id="1344414"/>
    <lineage>
        <taxon>Eukaryota</taxon>
        <taxon>Fungi</taxon>
        <taxon>Dikarya</taxon>
        <taxon>Ascomycota</taxon>
        <taxon>Pezizomycotina</taxon>
        <taxon>Sordariomycetes</taxon>
        <taxon>Hypocreomycetidae</taxon>
        <taxon>Hypocreales</taxon>
        <taxon>Hypocreaceae</taxon>
        <taxon>Trichoderma</taxon>
    </lineage>
</organism>
<dbReference type="HOGENOM" id="CLU_2741867_0_0_1"/>
<gene>
    <name evidence="1" type="ORF">M419DRAFT_122428</name>
</gene>
<dbReference type="Proteomes" id="UP000024376">
    <property type="component" value="Unassembled WGS sequence"/>
</dbReference>
<name>A0A024SHP0_HYPJR</name>